<proteinExistence type="predicted"/>
<reference evidence="1 2" key="1">
    <citation type="submission" date="2014-04" db="EMBL/GenBank/DDBJ databases">
        <title>Evolutionary Origins and Diversification of the Mycorrhizal Mutualists.</title>
        <authorList>
            <consortium name="DOE Joint Genome Institute"/>
            <consortium name="Mycorrhizal Genomics Consortium"/>
            <person name="Kohler A."/>
            <person name="Kuo A."/>
            <person name="Nagy L.G."/>
            <person name="Floudas D."/>
            <person name="Copeland A."/>
            <person name="Barry K.W."/>
            <person name="Cichocki N."/>
            <person name="Veneault-Fourrey C."/>
            <person name="LaButti K."/>
            <person name="Lindquist E.A."/>
            <person name="Lipzen A."/>
            <person name="Lundell T."/>
            <person name="Morin E."/>
            <person name="Murat C."/>
            <person name="Riley R."/>
            <person name="Ohm R."/>
            <person name="Sun H."/>
            <person name="Tunlid A."/>
            <person name="Henrissat B."/>
            <person name="Grigoriev I.V."/>
            <person name="Hibbett D.S."/>
            <person name="Martin F."/>
        </authorList>
    </citation>
    <scope>NUCLEOTIDE SEQUENCE [LARGE SCALE GENOMIC DNA]</scope>
    <source>
        <strain evidence="1 2">FD-317 M1</strain>
    </source>
</reference>
<organism evidence="1 2">
    <name type="scientific">Collybiopsis luxurians FD-317 M1</name>
    <dbReference type="NCBI Taxonomy" id="944289"/>
    <lineage>
        <taxon>Eukaryota</taxon>
        <taxon>Fungi</taxon>
        <taxon>Dikarya</taxon>
        <taxon>Basidiomycota</taxon>
        <taxon>Agaricomycotina</taxon>
        <taxon>Agaricomycetes</taxon>
        <taxon>Agaricomycetidae</taxon>
        <taxon>Agaricales</taxon>
        <taxon>Marasmiineae</taxon>
        <taxon>Omphalotaceae</taxon>
        <taxon>Collybiopsis</taxon>
        <taxon>Collybiopsis luxurians</taxon>
    </lineage>
</organism>
<dbReference type="AlphaFoldDB" id="A0A0D0BRL5"/>
<dbReference type="Proteomes" id="UP000053593">
    <property type="component" value="Unassembled WGS sequence"/>
</dbReference>
<accession>A0A0D0BRL5</accession>
<name>A0A0D0BRL5_9AGAR</name>
<protein>
    <submittedName>
        <fullName evidence="1">Uncharacterized protein</fullName>
    </submittedName>
</protein>
<gene>
    <name evidence="1" type="ORF">GYMLUDRAFT_180317</name>
</gene>
<dbReference type="EMBL" id="KN834845">
    <property type="protein sequence ID" value="KIK52274.1"/>
    <property type="molecule type" value="Genomic_DNA"/>
</dbReference>
<evidence type="ECO:0000313" key="1">
    <source>
        <dbReference type="EMBL" id="KIK52274.1"/>
    </source>
</evidence>
<keyword evidence="2" id="KW-1185">Reference proteome</keyword>
<evidence type="ECO:0000313" key="2">
    <source>
        <dbReference type="Proteomes" id="UP000053593"/>
    </source>
</evidence>
<feature type="non-terminal residue" evidence="1">
    <location>
        <position position="75"/>
    </location>
</feature>
<sequence length="75" mass="8230">MGHIPCPWPTNGQIEHLVQKASGQFIYPSTVLKFIDDDCAVPADCLAMVLNLIVPEDGSESPFAELDALYRQILS</sequence>
<dbReference type="HOGENOM" id="CLU_2677741_0_0_1"/>
<dbReference type="OrthoDB" id="3262196at2759"/>